<evidence type="ECO:0000256" key="2">
    <source>
        <dbReference type="ARBA" id="ARBA00022723"/>
    </source>
</evidence>
<dbReference type="EC" id="1.3.99.16" evidence="7"/>
<evidence type="ECO:0000256" key="5">
    <source>
        <dbReference type="ARBA" id="ARBA00023014"/>
    </source>
</evidence>
<keyword evidence="5" id="KW-0411">Iron-sulfur</keyword>
<sequence>MLKLMVNGKSMEADVDPSTPLLWVLRDHLGLTGTKYGCGIAQCGACTVHVDGKAMRSCVYPASAAEGKAITTIEGLSEDASHPVQQAWVEIDTPQCGYCQPGMIMAASALLAEVPNPSDEDINQRMTNVCRCGTLPRVREGIHRAAAIAGGDRTAATLNGKKGAQS</sequence>
<comment type="caution">
    <text evidence="7">The sequence shown here is derived from an EMBL/GenBank/DDBJ whole genome shotgun (WGS) entry which is preliminary data.</text>
</comment>
<dbReference type="PANTHER" id="PTHR44379:SF2">
    <property type="entry name" value="BLR6218 PROTEIN"/>
    <property type="match status" value="1"/>
</dbReference>
<dbReference type="GO" id="GO:0051537">
    <property type="term" value="F:2 iron, 2 sulfur cluster binding"/>
    <property type="evidence" value="ECO:0007669"/>
    <property type="project" value="UniProtKB-KW"/>
</dbReference>
<dbReference type="CDD" id="cd00207">
    <property type="entry name" value="fer2"/>
    <property type="match status" value="1"/>
</dbReference>
<dbReference type="InterPro" id="IPR001041">
    <property type="entry name" value="2Fe-2S_ferredoxin-type"/>
</dbReference>
<keyword evidence="2" id="KW-0479">Metal-binding</keyword>
<dbReference type="PROSITE" id="PS51085">
    <property type="entry name" value="2FE2S_FER_2"/>
    <property type="match status" value="1"/>
</dbReference>
<dbReference type="AlphaFoldDB" id="A4AB70"/>
<organism evidence="7 8">
    <name type="scientific">Congregibacter litoralis KT71</name>
    <dbReference type="NCBI Taxonomy" id="314285"/>
    <lineage>
        <taxon>Bacteria</taxon>
        <taxon>Pseudomonadati</taxon>
        <taxon>Pseudomonadota</taxon>
        <taxon>Gammaproteobacteria</taxon>
        <taxon>Cellvibrionales</taxon>
        <taxon>Halieaceae</taxon>
        <taxon>Congregibacter</taxon>
    </lineage>
</organism>
<keyword evidence="8" id="KW-1185">Reference proteome</keyword>
<accession>A4AB70</accession>
<dbReference type="PROSITE" id="PS00197">
    <property type="entry name" value="2FE2S_FER_1"/>
    <property type="match status" value="1"/>
</dbReference>
<dbReference type="HOGENOM" id="CLU_052511_3_0_6"/>
<dbReference type="InterPro" id="IPR036010">
    <property type="entry name" value="2Fe-2S_ferredoxin-like_sf"/>
</dbReference>
<dbReference type="GO" id="GO:0046872">
    <property type="term" value="F:metal ion binding"/>
    <property type="evidence" value="ECO:0007669"/>
    <property type="project" value="UniProtKB-KW"/>
</dbReference>
<dbReference type="eggNOG" id="COG2080">
    <property type="taxonomic scope" value="Bacteria"/>
</dbReference>
<dbReference type="SUPFAM" id="SSF54292">
    <property type="entry name" value="2Fe-2S ferredoxin-like"/>
    <property type="match status" value="1"/>
</dbReference>
<keyword evidence="1" id="KW-0001">2Fe-2S</keyword>
<dbReference type="GO" id="GO:0047121">
    <property type="term" value="F:isoquinoline 1-oxidoreductase activity"/>
    <property type="evidence" value="ECO:0007669"/>
    <property type="project" value="UniProtKB-EC"/>
</dbReference>
<evidence type="ECO:0000259" key="6">
    <source>
        <dbReference type="PROSITE" id="PS51085"/>
    </source>
</evidence>
<keyword evidence="3 7" id="KW-0560">Oxidoreductase</keyword>
<evidence type="ECO:0000256" key="1">
    <source>
        <dbReference type="ARBA" id="ARBA00022714"/>
    </source>
</evidence>
<evidence type="ECO:0000256" key="4">
    <source>
        <dbReference type="ARBA" id="ARBA00023004"/>
    </source>
</evidence>
<dbReference type="InterPro" id="IPR002888">
    <property type="entry name" value="2Fe-2S-bd"/>
</dbReference>
<reference evidence="7 8" key="2">
    <citation type="journal article" date="2009" name="PLoS ONE">
        <title>The photosynthetic apparatus and its regulation in the aerobic gammaproteobacterium Congregibacter litoralis gen. nov., sp. nov.</title>
        <authorList>
            <person name="Spring S."/>
            <person name="Lunsdorf H."/>
            <person name="Fuchs B.M."/>
            <person name="Tindall B.J."/>
        </authorList>
    </citation>
    <scope>NUCLEOTIDE SEQUENCE [LARGE SCALE GENOMIC DNA]</scope>
    <source>
        <strain evidence="7">KT71</strain>
    </source>
</reference>
<evidence type="ECO:0000313" key="8">
    <source>
        <dbReference type="Proteomes" id="UP000019205"/>
    </source>
</evidence>
<name>A4AB70_9GAMM</name>
<feature type="domain" description="2Fe-2S ferredoxin-type" evidence="6">
    <location>
        <begin position="1"/>
        <end position="76"/>
    </location>
</feature>
<dbReference type="FunFam" id="3.10.20.30:FF:000020">
    <property type="entry name" value="Xanthine dehydrogenase iron-sulfur subunit"/>
    <property type="match status" value="1"/>
</dbReference>
<proteinExistence type="predicted"/>
<dbReference type="Gene3D" id="1.10.150.120">
    <property type="entry name" value="[2Fe-2S]-binding domain"/>
    <property type="match status" value="1"/>
</dbReference>
<gene>
    <name evidence="7" type="ORF">KT71_06354</name>
</gene>
<dbReference type="InterPro" id="IPR036884">
    <property type="entry name" value="2Fe-2S-bd_dom_sf"/>
</dbReference>
<dbReference type="Gene3D" id="3.10.20.30">
    <property type="match status" value="1"/>
</dbReference>
<reference evidence="7 8" key="1">
    <citation type="journal article" date="2007" name="Proc. Natl. Acad. Sci. U.S.A.">
        <title>Characterization of a marine gammaproteobacterium capable of aerobic anoxygenic photosynthesis.</title>
        <authorList>
            <person name="Fuchs B.M."/>
            <person name="Spring S."/>
            <person name="Teeling H."/>
            <person name="Quast C."/>
            <person name="Wulf J."/>
            <person name="Schattenhofer M."/>
            <person name="Yan S."/>
            <person name="Ferriera S."/>
            <person name="Johnson J."/>
            <person name="Glockner F.O."/>
            <person name="Amann R."/>
        </authorList>
    </citation>
    <scope>NUCLEOTIDE SEQUENCE [LARGE SCALE GENOMIC DNA]</scope>
    <source>
        <strain evidence="7">KT71</strain>
    </source>
</reference>
<dbReference type="STRING" id="314285.KT71_06354"/>
<dbReference type="InterPro" id="IPR012675">
    <property type="entry name" value="Beta-grasp_dom_sf"/>
</dbReference>
<protein>
    <submittedName>
        <fullName evidence="7">Aerobic-type carbon monoxide dehydrogenase, small subunit CoxS/CutS-like protein</fullName>
        <ecNumber evidence="7">1.3.99.16</ecNumber>
    </submittedName>
</protein>
<dbReference type="OrthoDB" id="9775084at2"/>
<dbReference type="InterPro" id="IPR051452">
    <property type="entry name" value="Diverse_Oxidoreductases"/>
</dbReference>
<dbReference type="Proteomes" id="UP000019205">
    <property type="component" value="Chromosome"/>
</dbReference>
<keyword evidence="4" id="KW-0408">Iron</keyword>
<dbReference type="SUPFAM" id="SSF47741">
    <property type="entry name" value="CO dehydrogenase ISP C-domain like"/>
    <property type="match status" value="1"/>
</dbReference>
<evidence type="ECO:0000313" key="7">
    <source>
        <dbReference type="EMBL" id="EAQ96624.2"/>
    </source>
</evidence>
<evidence type="ECO:0000256" key="3">
    <source>
        <dbReference type="ARBA" id="ARBA00023002"/>
    </source>
</evidence>
<dbReference type="EMBL" id="AAOA02000004">
    <property type="protein sequence ID" value="EAQ96624.2"/>
    <property type="molecule type" value="Genomic_DNA"/>
</dbReference>
<dbReference type="Pfam" id="PF00111">
    <property type="entry name" value="Fer2"/>
    <property type="match status" value="1"/>
</dbReference>
<dbReference type="PANTHER" id="PTHR44379">
    <property type="entry name" value="OXIDOREDUCTASE WITH IRON-SULFUR SUBUNIT"/>
    <property type="match status" value="1"/>
</dbReference>
<dbReference type="Pfam" id="PF01799">
    <property type="entry name" value="Fer2_2"/>
    <property type="match status" value="1"/>
</dbReference>
<dbReference type="InterPro" id="IPR006058">
    <property type="entry name" value="2Fe2S_fd_BS"/>
</dbReference>
<dbReference type="RefSeq" id="WP_023660368.1">
    <property type="nucleotide sequence ID" value="NZ_CM002299.1"/>
</dbReference>